<feature type="transmembrane region" description="Helical" evidence="8">
    <location>
        <begin position="398"/>
        <end position="419"/>
    </location>
</feature>
<feature type="transmembrane region" description="Helical" evidence="8">
    <location>
        <begin position="581"/>
        <end position="600"/>
    </location>
</feature>
<evidence type="ECO:0000256" key="8">
    <source>
        <dbReference type="SAM" id="Phobius"/>
    </source>
</evidence>
<feature type="chain" id="PRO_5001783917" evidence="9">
    <location>
        <begin position="19"/>
        <end position="619"/>
    </location>
</feature>
<keyword evidence="7" id="KW-0325">Glycoprotein</keyword>
<organism evidence="11">
    <name type="scientific">Anopheles sinensis</name>
    <name type="common">Mosquito</name>
    <dbReference type="NCBI Taxonomy" id="74873"/>
    <lineage>
        <taxon>Eukaryota</taxon>
        <taxon>Metazoa</taxon>
        <taxon>Ecdysozoa</taxon>
        <taxon>Arthropoda</taxon>
        <taxon>Hexapoda</taxon>
        <taxon>Insecta</taxon>
        <taxon>Pterygota</taxon>
        <taxon>Neoptera</taxon>
        <taxon>Endopterygota</taxon>
        <taxon>Diptera</taxon>
        <taxon>Nematocera</taxon>
        <taxon>Culicoidea</taxon>
        <taxon>Culicidae</taxon>
        <taxon>Anophelinae</taxon>
        <taxon>Anopheles</taxon>
    </lineage>
</organism>
<keyword evidence="13" id="KW-1185">Reference proteome</keyword>
<reference evidence="12" key="2">
    <citation type="submission" date="2020-05" db="UniProtKB">
        <authorList>
            <consortium name="EnsemblMetazoa"/>
        </authorList>
    </citation>
    <scope>IDENTIFICATION</scope>
</reference>
<dbReference type="SUPFAM" id="SSF53850">
    <property type="entry name" value="Periplasmic binding protein-like II"/>
    <property type="match status" value="1"/>
</dbReference>
<gene>
    <name evidence="11" type="ORF">ZHAS_00009681</name>
</gene>
<dbReference type="OrthoDB" id="7739311at2759"/>
<reference evidence="11 13" key="1">
    <citation type="journal article" date="2014" name="BMC Genomics">
        <title>Genome sequence of Anopheles sinensis provides insight into genetics basis of mosquito competence for malaria parasites.</title>
        <authorList>
            <person name="Zhou D."/>
            <person name="Zhang D."/>
            <person name="Ding G."/>
            <person name="Shi L."/>
            <person name="Hou Q."/>
            <person name="Ye Y."/>
            <person name="Xu Y."/>
            <person name="Zhou H."/>
            <person name="Xiong C."/>
            <person name="Li S."/>
            <person name="Yu J."/>
            <person name="Hong S."/>
            <person name="Yu X."/>
            <person name="Zou P."/>
            <person name="Chen C."/>
            <person name="Chang X."/>
            <person name="Wang W."/>
            <person name="Lv Y."/>
            <person name="Sun Y."/>
            <person name="Ma L."/>
            <person name="Shen B."/>
            <person name="Zhu C."/>
        </authorList>
    </citation>
    <scope>NUCLEOTIDE SEQUENCE [LARGE SCALE GENOMIC DNA]</scope>
</reference>
<comment type="subcellular location">
    <subcellularLocation>
        <location evidence="1">Cell membrane</location>
        <topology evidence="1">Multi-pass membrane protein</topology>
    </subcellularLocation>
</comment>
<dbReference type="Pfam" id="PF24061">
    <property type="entry name" value="LBD_receptor"/>
    <property type="match status" value="1"/>
</dbReference>
<dbReference type="InterPro" id="IPR052192">
    <property type="entry name" value="Insect_Ionotropic_Sensory_Rcpt"/>
</dbReference>
<keyword evidence="2" id="KW-1003">Cell membrane</keyword>
<dbReference type="OMA" id="PFQPVQF"/>
<evidence type="ECO:0000256" key="1">
    <source>
        <dbReference type="ARBA" id="ARBA00004651"/>
    </source>
</evidence>
<keyword evidence="3 8" id="KW-0812">Transmembrane</keyword>
<dbReference type="Proteomes" id="UP000030765">
    <property type="component" value="Unassembled WGS sequence"/>
</dbReference>
<evidence type="ECO:0000256" key="7">
    <source>
        <dbReference type="ARBA" id="ARBA00023180"/>
    </source>
</evidence>
<proteinExistence type="predicted"/>
<dbReference type="InterPro" id="IPR056198">
    <property type="entry name" value="LBD_receptor"/>
</dbReference>
<accession>A0A084VV46</accession>
<evidence type="ECO:0000313" key="11">
    <source>
        <dbReference type="EMBL" id="KFB41840.1"/>
    </source>
</evidence>
<keyword evidence="9" id="KW-0732">Signal</keyword>
<feature type="signal peptide" evidence="9">
    <location>
        <begin position="1"/>
        <end position="18"/>
    </location>
</feature>
<feature type="transmembrane region" description="Helical" evidence="8">
    <location>
        <begin position="334"/>
        <end position="354"/>
    </location>
</feature>
<name>A0A084VV46_ANOSI</name>
<dbReference type="PANTHER" id="PTHR42643:SF30">
    <property type="entry name" value="IONOTROPIC RECEPTOR 40A-RELATED"/>
    <property type="match status" value="1"/>
</dbReference>
<dbReference type="PANTHER" id="PTHR42643">
    <property type="entry name" value="IONOTROPIC RECEPTOR 20A-RELATED"/>
    <property type="match status" value="1"/>
</dbReference>
<evidence type="ECO:0000256" key="9">
    <source>
        <dbReference type="SAM" id="SignalP"/>
    </source>
</evidence>
<evidence type="ECO:0000256" key="3">
    <source>
        <dbReference type="ARBA" id="ARBA00022692"/>
    </source>
</evidence>
<evidence type="ECO:0000259" key="10">
    <source>
        <dbReference type="Pfam" id="PF24061"/>
    </source>
</evidence>
<protein>
    <submittedName>
        <fullName evidence="11">AGAP013520-PA-like protein</fullName>
    </submittedName>
</protein>
<dbReference type="EMBL" id="KE525157">
    <property type="protein sequence ID" value="KFB41840.1"/>
    <property type="molecule type" value="Genomic_DNA"/>
</dbReference>
<dbReference type="STRING" id="74873.A0A084VV46"/>
<keyword evidence="6" id="KW-0675">Receptor</keyword>
<feature type="domain" description="Putative ionotropic receptor ligand binding" evidence="10">
    <location>
        <begin position="55"/>
        <end position="198"/>
    </location>
</feature>
<evidence type="ECO:0000256" key="4">
    <source>
        <dbReference type="ARBA" id="ARBA00022989"/>
    </source>
</evidence>
<dbReference type="VEuPathDB" id="VectorBase:ASIS008817"/>
<evidence type="ECO:0000256" key="6">
    <source>
        <dbReference type="ARBA" id="ARBA00023170"/>
    </source>
</evidence>
<sequence length="619" mass="71244">MRLRSLLVFYAIGPLVRAVLGPIKPVTAPLLSMVASDILMHHFCHPFQPVQFYKSREQDTVDAVLRLLRGRCVTNLGLVGHKDPPRTRNVLFFDDPEELLHILSKFSYRRNDYSGRYLLVMTGGCTNVQTLRNIFSELWKLNIVHVNVLVKYQNTSVEVYTYQPYTPKHCGTPSVKLVARFNEDCQRDVRDVDLYPQHRLNNFHNCTLQVGTFEAKPYTILERKVDGFVEISGLEGNLVQLLAQRLQFRINVTEPPNRMQWGTIGPKGNSTGTMELLQDGQVDFIIACMALDVTRNLYLKPGITHYTSRILFAVPQGRPYTAFEKLFRPFRMDIWVMLSVYLVCVVVVVTGFSFMSTTARAFIYGDGARMPLMRAFYLLFGGSVLPMPVRNFPRTLFVLWLLFTFVIRTLYQGSLYLYLQRSATYPPLSTLDEIHRSPLEYHMVSIAKRFFVDRPEIMRRARFIPPALDSLGRMVAGMADRYQDRVVLCPSDMVAYNNRHLKRALGGKMIHVTRDSVTLFPVTIYYQKQSMLTNVFDREVRKISQSGLMHFWVRNYGDYDFHTNPADAAVGPKKLTNAHLAGAYQIFIVALVMSCLMLLVELVSMRVRIFRSVLEFCIR</sequence>
<evidence type="ECO:0000313" key="13">
    <source>
        <dbReference type="Proteomes" id="UP000030765"/>
    </source>
</evidence>
<keyword evidence="5 8" id="KW-0472">Membrane</keyword>
<dbReference type="Gene3D" id="3.40.190.10">
    <property type="entry name" value="Periplasmic binding protein-like II"/>
    <property type="match status" value="1"/>
</dbReference>
<evidence type="ECO:0000313" key="12">
    <source>
        <dbReference type="EnsemblMetazoa" id="ASIC009681-PA"/>
    </source>
</evidence>
<evidence type="ECO:0000256" key="2">
    <source>
        <dbReference type="ARBA" id="ARBA00022475"/>
    </source>
</evidence>
<dbReference type="EMBL" id="ATLV01017150">
    <property type="status" value="NOT_ANNOTATED_CDS"/>
    <property type="molecule type" value="Genomic_DNA"/>
</dbReference>
<dbReference type="EnsemblMetazoa" id="ASIC009681-RA">
    <property type="protein sequence ID" value="ASIC009681-PA"/>
    <property type="gene ID" value="ASIC009681"/>
</dbReference>
<dbReference type="GO" id="GO:0005886">
    <property type="term" value="C:plasma membrane"/>
    <property type="evidence" value="ECO:0007669"/>
    <property type="project" value="UniProtKB-SubCell"/>
</dbReference>
<dbReference type="Gene3D" id="1.10.287.70">
    <property type="match status" value="1"/>
</dbReference>
<dbReference type="VEuPathDB" id="VectorBase:ASIC009681"/>
<evidence type="ECO:0000256" key="5">
    <source>
        <dbReference type="ARBA" id="ARBA00023136"/>
    </source>
</evidence>
<keyword evidence="4 8" id="KW-1133">Transmembrane helix</keyword>
<dbReference type="AlphaFoldDB" id="A0A084VV46"/>